<dbReference type="AlphaFoldDB" id="A0A150XNU9"/>
<evidence type="ECO:0000313" key="2">
    <source>
        <dbReference type="EMBL" id="KYG80262.1"/>
    </source>
</evidence>
<reference evidence="2 3" key="1">
    <citation type="submission" date="2016-01" db="EMBL/GenBank/DDBJ databases">
        <title>Genome sequencing of Roseivirga echinicomitans KMM 6058.</title>
        <authorList>
            <person name="Selvaratnam C."/>
            <person name="Thevarajoo S."/>
            <person name="Goh K.M."/>
            <person name="Ee R."/>
            <person name="Chan K.-G."/>
            <person name="Chong C.S."/>
        </authorList>
    </citation>
    <scope>NUCLEOTIDE SEQUENCE [LARGE SCALE GENOMIC DNA]</scope>
    <source>
        <strain evidence="2 3">KMM 6058</strain>
    </source>
</reference>
<dbReference type="PANTHER" id="PTHR21180">
    <property type="entry name" value="ENDONUCLEASE/EXONUCLEASE/PHOSPHATASE FAMILY DOMAIN-CONTAINING PROTEIN 1"/>
    <property type="match status" value="1"/>
</dbReference>
<dbReference type="Gene3D" id="1.10.150.280">
    <property type="entry name" value="AF1531-like domain"/>
    <property type="match status" value="2"/>
</dbReference>
<accession>A0A150XNU9</accession>
<feature type="transmembrane region" description="Helical" evidence="1">
    <location>
        <begin position="21"/>
        <end position="39"/>
    </location>
</feature>
<dbReference type="OrthoDB" id="981124at2"/>
<comment type="caution">
    <text evidence="2">The sequence shown here is derived from an EMBL/GenBank/DDBJ whole genome shotgun (WGS) entry which is preliminary data.</text>
</comment>
<name>A0A150XNU9_9BACT</name>
<dbReference type="EMBL" id="LRDB01000008">
    <property type="protein sequence ID" value="KYG80262.1"/>
    <property type="molecule type" value="Genomic_DNA"/>
</dbReference>
<dbReference type="PANTHER" id="PTHR21180:SF32">
    <property type="entry name" value="ENDONUCLEASE_EXONUCLEASE_PHOSPHATASE FAMILY DOMAIN-CONTAINING PROTEIN 1"/>
    <property type="match status" value="1"/>
</dbReference>
<protein>
    <recommendedName>
        <fullName evidence="4">Competence protein ComEA</fullName>
    </recommendedName>
</protein>
<sequence>MLNLKRLVRNYFGFSKTQTNGFMILSPLIFALLFTPSIYRRLTEVEYNEFDSDKSQLDSLVALWNNSVKPKLEKEVIPEINIRLTSFDPNIASTKELMGVGLDERLASRVGNYINAGGSFKVKSDLKRIYGFPDSLYQVLEQYIQLPNELPQRNNRGRASFEMPSNKENLYEEVEVSASLPEFFILDINEADSTAFQKLRGIGPTYSSRIVKFRQLLGGFNSIAQIREVFGVSDSLYESIASQLRVNEVFRPVQININLATFKEINAHPYISYEQTKEIMNAKSKYGKFKSPADLNRVSSFDSIQIVKLTPYLQFQ</sequence>
<dbReference type="GO" id="GO:0015628">
    <property type="term" value="P:protein secretion by the type II secretion system"/>
    <property type="evidence" value="ECO:0007669"/>
    <property type="project" value="TreeGrafter"/>
</dbReference>
<keyword evidence="1" id="KW-1133">Transmembrane helix</keyword>
<dbReference type="Pfam" id="PF12836">
    <property type="entry name" value="HHH_3"/>
    <property type="match status" value="2"/>
</dbReference>
<dbReference type="SUPFAM" id="SSF47781">
    <property type="entry name" value="RuvA domain 2-like"/>
    <property type="match status" value="3"/>
</dbReference>
<keyword evidence="3" id="KW-1185">Reference proteome</keyword>
<dbReference type="Proteomes" id="UP000075615">
    <property type="component" value="Unassembled WGS sequence"/>
</dbReference>
<dbReference type="InterPro" id="IPR010994">
    <property type="entry name" value="RuvA_2-like"/>
</dbReference>
<evidence type="ECO:0008006" key="4">
    <source>
        <dbReference type="Google" id="ProtNLM"/>
    </source>
</evidence>
<organism evidence="2 3">
    <name type="scientific">Roseivirga echinicomitans</name>
    <dbReference type="NCBI Taxonomy" id="296218"/>
    <lineage>
        <taxon>Bacteria</taxon>
        <taxon>Pseudomonadati</taxon>
        <taxon>Bacteroidota</taxon>
        <taxon>Cytophagia</taxon>
        <taxon>Cytophagales</taxon>
        <taxon>Roseivirgaceae</taxon>
        <taxon>Roseivirga</taxon>
    </lineage>
</organism>
<dbReference type="InterPro" id="IPR051675">
    <property type="entry name" value="Endo/Exo/Phosphatase_dom_1"/>
</dbReference>
<keyword evidence="1" id="KW-0812">Transmembrane</keyword>
<gene>
    <name evidence="2" type="ORF">AWN68_17340</name>
</gene>
<evidence type="ECO:0000256" key="1">
    <source>
        <dbReference type="SAM" id="Phobius"/>
    </source>
</evidence>
<evidence type="ECO:0000313" key="3">
    <source>
        <dbReference type="Proteomes" id="UP000075615"/>
    </source>
</evidence>
<dbReference type="STRING" id="296218.AWN68_17340"/>
<dbReference type="RefSeq" id="WP_068413904.1">
    <property type="nucleotide sequence ID" value="NZ_LRDB01000008.1"/>
</dbReference>
<keyword evidence="1" id="KW-0472">Membrane</keyword>
<proteinExistence type="predicted"/>
<dbReference type="GO" id="GO:0015627">
    <property type="term" value="C:type II protein secretion system complex"/>
    <property type="evidence" value="ECO:0007669"/>
    <property type="project" value="TreeGrafter"/>
</dbReference>